<reference evidence="3" key="1">
    <citation type="journal article" date="2015" name="BMC Genomics">
        <title>Genomic and transcriptomic analysis of the endophytic fungus Pestalotiopsis fici reveals its lifestyle and high potential for synthesis of natural products.</title>
        <authorList>
            <person name="Wang X."/>
            <person name="Zhang X."/>
            <person name="Liu L."/>
            <person name="Xiang M."/>
            <person name="Wang W."/>
            <person name="Sun X."/>
            <person name="Che Y."/>
            <person name="Guo L."/>
            <person name="Liu G."/>
            <person name="Guo L."/>
            <person name="Wang C."/>
            <person name="Yin W.B."/>
            <person name="Stadler M."/>
            <person name="Zhang X."/>
            <person name="Liu X."/>
        </authorList>
    </citation>
    <scope>NUCLEOTIDE SEQUENCE [LARGE SCALE GENOMIC DNA]</scope>
    <source>
        <strain evidence="3">W106-1 / CGMCC3.15140</strain>
    </source>
</reference>
<dbReference type="SUPFAM" id="SSF68906">
    <property type="entry name" value="SAP domain"/>
    <property type="match status" value="1"/>
</dbReference>
<dbReference type="Proteomes" id="UP000030651">
    <property type="component" value="Unassembled WGS sequence"/>
</dbReference>
<gene>
    <name evidence="2" type="ORF">PFICI_03754</name>
</gene>
<dbReference type="EMBL" id="KI912110">
    <property type="protein sequence ID" value="ETS85729.1"/>
    <property type="molecule type" value="Genomic_DNA"/>
</dbReference>
<evidence type="ECO:0000313" key="2">
    <source>
        <dbReference type="EMBL" id="ETS85729.1"/>
    </source>
</evidence>
<accession>W3XIB5</accession>
<proteinExistence type="predicted"/>
<sequence length="73" mass="7955">MSSSSNPHRAEIEQFRQKVSLLLVKQLQNVCSIAGLRTSGIKAELQRRIMYGKGALLLLCAQGIGTRRDGSLG</sequence>
<dbReference type="InterPro" id="IPR036361">
    <property type="entry name" value="SAP_dom_sf"/>
</dbReference>
<dbReference type="GeneID" id="19268767"/>
<dbReference type="AlphaFoldDB" id="W3XIB5"/>
<name>W3XIB5_PESFW</name>
<protein>
    <recommendedName>
        <fullName evidence="1">SAP domain-containing protein</fullName>
    </recommendedName>
</protein>
<organism evidence="2 3">
    <name type="scientific">Pestalotiopsis fici (strain W106-1 / CGMCC3.15140)</name>
    <dbReference type="NCBI Taxonomy" id="1229662"/>
    <lineage>
        <taxon>Eukaryota</taxon>
        <taxon>Fungi</taxon>
        <taxon>Dikarya</taxon>
        <taxon>Ascomycota</taxon>
        <taxon>Pezizomycotina</taxon>
        <taxon>Sordariomycetes</taxon>
        <taxon>Xylariomycetidae</taxon>
        <taxon>Amphisphaeriales</taxon>
        <taxon>Sporocadaceae</taxon>
        <taxon>Pestalotiopsis</taxon>
    </lineage>
</organism>
<evidence type="ECO:0000259" key="1">
    <source>
        <dbReference type="PROSITE" id="PS50800"/>
    </source>
</evidence>
<dbReference type="InterPro" id="IPR003034">
    <property type="entry name" value="SAP_dom"/>
</dbReference>
<dbReference type="PROSITE" id="PS50800">
    <property type="entry name" value="SAP"/>
    <property type="match status" value="1"/>
</dbReference>
<dbReference type="RefSeq" id="XP_007830526.1">
    <property type="nucleotide sequence ID" value="XM_007832335.1"/>
</dbReference>
<dbReference type="HOGENOM" id="CLU_2705631_0_0_1"/>
<feature type="domain" description="SAP" evidence="1">
    <location>
        <begin position="19"/>
        <end position="53"/>
    </location>
</feature>
<evidence type="ECO:0000313" key="3">
    <source>
        <dbReference type="Proteomes" id="UP000030651"/>
    </source>
</evidence>
<dbReference type="InParanoid" id="W3XIB5"/>
<keyword evidence="3" id="KW-1185">Reference proteome</keyword>
<dbReference type="Pfam" id="PF02037">
    <property type="entry name" value="SAP"/>
    <property type="match status" value="1"/>
</dbReference>
<dbReference type="KEGG" id="pfy:PFICI_03754"/>